<name>A0A6G5QR15_CAMRE</name>
<evidence type="ECO:0000256" key="2">
    <source>
        <dbReference type="ARBA" id="ARBA00022692"/>
    </source>
</evidence>
<dbReference type="Proteomes" id="UP000502377">
    <property type="component" value="Chromosome"/>
</dbReference>
<evidence type="ECO:0000313" key="8">
    <source>
        <dbReference type="Proteomes" id="UP000502377"/>
    </source>
</evidence>
<keyword evidence="4 5" id="KW-0472">Membrane</keyword>
<accession>A0A6G5QR15</accession>
<gene>
    <name evidence="7" type="ORF">CRECT_2312</name>
</gene>
<evidence type="ECO:0000256" key="3">
    <source>
        <dbReference type="ARBA" id="ARBA00022989"/>
    </source>
</evidence>
<sequence>MGDNVYIAYVLWLLTGRFGGHGFYPSKFASGFAMMALFFIGYGLAWCFSRTFLLQTFCNLQARAGAAAIQSALYGYGSIKSTIGGNEK</sequence>
<dbReference type="GO" id="GO:0016020">
    <property type="term" value="C:membrane"/>
    <property type="evidence" value="ECO:0007669"/>
    <property type="project" value="UniProtKB-SubCell"/>
</dbReference>
<dbReference type="AlphaFoldDB" id="A0A6G5QR15"/>
<evidence type="ECO:0000256" key="1">
    <source>
        <dbReference type="ARBA" id="ARBA00004141"/>
    </source>
</evidence>
<dbReference type="InterPro" id="IPR007829">
    <property type="entry name" value="TM2"/>
</dbReference>
<evidence type="ECO:0000259" key="6">
    <source>
        <dbReference type="Pfam" id="PF05154"/>
    </source>
</evidence>
<reference evidence="7 8" key="1">
    <citation type="submission" date="2016-07" db="EMBL/GenBank/DDBJ databases">
        <title>Comparative genomics of the Campylobacter concisus group.</title>
        <authorList>
            <person name="Miller W.G."/>
            <person name="Yee E."/>
            <person name="Chapman M.H."/>
            <person name="Huynh S."/>
            <person name="Bono J.L."/>
            <person name="On S.L.W."/>
            <person name="StLeger J."/>
            <person name="Foster G."/>
            <person name="Parker C.T."/>
        </authorList>
    </citation>
    <scope>NUCLEOTIDE SEQUENCE [LARGE SCALE GENOMIC DNA]</scope>
    <source>
        <strain evidence="7 8">ATCC 33238</strain>
    </source>
</reference>
<dbReference type="KEGG" id="crx:CRECT_2312"/>
<protein>
    <recommendedName>
        <fullName evidence="6">TM2 domain-containing protein</fullName>
    </recommendedName>
</protein>
<feature type="transmembrane region" description="Helical" evidence="5">
    <location>
        <begin position="6"/>
        <end position="24"/>
    </location>
</feature>
<organism evidence="7 8">
    <name type="scientific">Campylobacter rectus</name>
    <name type="common">Wolinella recta</name>
    <dbReference type="NCBI Taxonomy" id="203"/>
    <lineage>
        <taxon>Bacteria</taxon>
        <taxon>Pseudomonadati</taxon>
        <taxon>Campylobacterota</taxon>
        <taxon>Epsilonproteobacteria</taxon>
        <taxon>Campylobacterales</taxon>
        <taxon>Campylobacteraceae</taxon>
        <taxon>Campylobacter</taxon>
    </lineage>
</organism>
<comment type="subcellular location">
    <subcellularLocation>
        <location evidence="1">Membrane</location>
        <topology evidence="1">Multi-pass membrane protein</topology>
    </subcellularLocation>
</comment>
<feature type="transmembrane region" description="Helical" evidence="5">
    <location>
        <begin position="31"/>
        <end position="53"/>
    </location>
</feature>
<evidence type="ECO:0000256" key="5">
    <source>
        <dbReference type="SAM" id="Phobius"/>
    </source>
</evidence>
<evidence type="ECO:0000313" key="7">
    <source>
        <dbReference type="EMBL" id="QCD47896.1"/>
    </source>
</evidence>
<feature type="domain" description="TM2" evidence="6">
    <location>
        <begin position="2"/>
        <end position="48"/>
    </location>
</feature>
<keyword evidence="3 5" id="KW-1133">Transmembrane helix</keyword>
<keyword evidence="2 5" id="KW-0812">Transmembrane</keyword>
<dbReference type="Pfam" id="PF05154">
    <property type="entry name" value="TM2"/>
    <property type="match status" value="1"/>
</dbReference>
<dbReference type="EMBL" id="CP012543">
    <property type="protein sequence ID" value="QCD47896.1"/>
    <property type="molecule type" value="Genomic_DNA"/>
</dbReference>
<dbReference type="RefSeq" id="WP_002944291.1">
    <property type="nucleotide sequence ID" value="NZ_CP012543.1"/>
</dbReference>
<evidence type="ECO:0000256" key="4">
    <source>
        <dbReference type="ARBA" id="ARBA00023136"/>
    </source>
</evidence>
<proteinExistence type="predicted"/>